<evidence type="ECO:0000256" key="1">
    <source>
        <dbReference type="ARBA" id="ARBA00010061"/>
    </source>
</evidence>
<dbReference type="Ensembl" id="ENSLBET00000033481.1">
    <property type="protein sequence ID" value="ENSLBEP00000032039.1"/>
    <property type="gene ID" value="ENSLBEG00000024134.1"/>
</dbReference>
<protein>
    <submittedName>
        <fullName evidence="5">Protein bicaudal D homolog 1-like</fullName>
    </submittedName>
</protein>
<feature type="region of interest" description="Disordered" evidence="4">
    <location>
        <begin position="275"/>
        <end position="332"/>
    </location>
</feature>
<feature type="coiled-coil region" evidence="3">
    <location>
        <begin position="785"/>
        <end position="861"/>
    </location>
</feature>
<proteinExistence type="inferred from homology"/>
<dbReference type="AlphaFoldDB" id="A0A3Q3GKS2"/>
<dbReference type="GO" id="GO:0070840">
    <property type="term" value="F:dynein complex binding"/>
    <property type="evidence" value="ECO:0007669"/>
    <property type="project" value="InterPro"/>
</dbReference>
<organism evidence="5 6">
    <name type="scientific">Labrus bergylta</name>
    <name type="common">ballan wrasse</name>
    <dbReference type="NCBI Taxonomy" id="56723"/>
    <lineage>
        <taxon>Eukaryota</taxon>
        <taxon>Metazoa</taxon>
        <taxon>Chordata</taxon>
        <taxon>Craniata</taxon>
        <taxon>Vertebrata</taxon>
        <taxon>Euteleostomi</taxon>
        <taxon>Actinopterygii</taxon>
        <taxon>Neopterygii</taxon>
        <taxon>Teleostei</taxon>
        <taxon>Neoteleostei</taxon>
        <taxon>Acanthomorphata</taxon>
        <taxon>Eupercaria</taxon>
        <taxon>Labriformes</taxon>
        <taxon>Labridae</taxon>
        <taxon>Labrus</taxon>
    </lineage>
</organism>
<dbReference type="PANTHER" id="PTHR31233:SF3">
    <property type="entry name" value="PROTEIN BICAUDAL D HOMOLOG 1"/>
    <property type="match status" value="1"/>
</dbReference>
<dbReference type="GO" id="GO:0034452">
    <property type="term" value="F:dynactin binding"/>
    <property type="evidence" value="ECO:0007669"/>
    <property type="project" value="TreeGrafter"/>
</dbReference>
<dbReference type="Pfam" id="PF09730">
    <property type="entry name" value="BicD"/>
    <property type="match status" value="2"/>
</dbReference>
<name>A0A3Q3GKS2_9LABR</name>
<feature type="coiled-coil region" evidence="3">
    <location>
        <begin position="12"/>
        <end position="81"/>
    </location>
</feature>
<feature type="compositionally biased region" description="Basic and acidic residues" evidence="4">
    <location>
        <begin position="636"/>
        <end position="656"/>
    </location>
</feature>
<dbReference type="InterPro" id="IPR018477">
    <property type="entry name" value="BICD"/>
</dbReference>
<evidence type="ECO:0000256" key="2">
    <source>
        <dbReference type="ARBA" id="ARBA00023054"/>
    </source>
</evidence>
<feature type="compositionally biased region" description="Low complexity" evidence="4">
    <location>
        <begin position="621"/>
        <end position="635"/>
    </location>
</feature>
<feature type="compositionally biased region" description="Acidic residues" evidence="4">
    <location>
        <begin position="431"/>
        <end position="440"/>
    </location>
</feature>
<keyword evidence="2 3" id="KW-0175">Coiled coil</keyword>
<feature type="region of interest" description="Disordered" evidence="4">
    <location>
        <begin position="428"/>
        <end position="451"/>
    </location>
</feature>
<feature type="coiled-coil region" evidence="3">
    <location>
        <begin position="346"/>
        <end position="373"/>
    </location>
</feature>
<dbReference type="GO" id="GO:0048260">
    <property type="term" value="P:positive regulation of receptor-mediated endocytosis"/>
    <property type="evidence" value="ECO:0007669"/>
    <property type="project" value="TreeGrafter"/>
</dbReference>
<comment type="similarity">
    <text evidence="1">Belongs to the BicD family.</text>
</comment>
<reference evidence="5" key="2">
    <citation type="submission" date="2025-09" db="UniProtKB">
        <authorList>
            <consortium name="Ensembl"/>
        </authorList>
    </citation>
    <scope>IDENTIFICATION</scope>
</reference>
<dbReference type="GO" id="GO:0005794">
    <property type="term" value="C:Golgi apparatus"/>
    <property type="evidence" value="ECO:0007669"/>
    <property type="project" value="TreeGrafter"/>
</dbReference>
<dbReference type="Proteomes" id="UP000261660">
    <property type="component" value="Unplaced"/>
</dbReference>
<dbReference type="GO" id="GO:0005829">
    <property type="term" value="C:cytosol"/>
    <property type="evidence" value="ECO:0007669"/>
    <property type="project" value="TreeGrafter"/>
</dbReference>
<dbReference type="GO" id="GO:0045505">
    <property type="term" value="F:dynein intermediate chain binding"/>
    <property type="evidence" value="ECO:0007669"/>
    <property type="project" value="TreeGrafter"/>
</dbReference>
<feature type="compositionally biased region" description="Low complexity" evidence="4">
    <location>
        <begin position="670"/>
        <end position="686"/>
    </location>
</feature>
<keyword evidence="6" id="KW-1185">Reference proteome</keyword>
<evidence type="ECO:0000256" key="4">
    <source>
        <dbReference type="SAM" id="MobiDB-lite"/>
    </source>
</evidence>
<dbReference type="GO" id="GO:0070507">
    <property type="term" value="P:regulation of microtubule cytoskeleton organization"/>
    <property type="evidence" value="ECO:0007669"/>
    <property type="project" value="TreeGrafter"/>
</dbReference>
<dbReference type="Gene3D" id="6.10.250.2470">
    <property type="match status" value="1"/>
</dbReference>
<sequence length="947" mass="106104">MAAGGAGCGETVEQCRAEVERLTRELAEANREKVRAAECGLVVLEENQSLKQQYADLEAEQEALKQELEQLQEAFGQAYSTQRKVAEDGETNEETLLQESASKEAYYMGRLLELQRELKHSRATAANCQTDNEHLSGLLQELREGNEMLELQRSRMREEIREYKFREARLLQDYTELEEENISLQKLVSTLKQNQVEYEGLKHEIKVLEEEMEVLNSQLQDALRLKDISDGQLEESLESLKSEREQKNHLRRELVHHLSMCDVAYTGSAHLTFTSAPPSGNATPTTLMSPNTEEPSRCNGHLQGGTAAGTAAGSGSRSNGEYRASGRKAEGASTADLFSELNLTEIQKLKQQLMTVEREKAALTSSLQESQAQLQHTQGALTEQHEKTLRLSQRVITLRRLHRRAQLHQEAYSSTTLHPEALMELDRDEREAAEEEEGKPEEEKSETLNKSQVFSYQTPGLEIMQCKYRVAVTEVVELKAEVKALHDRLAQSAAEEKPRRNSLLQKMERQVASLEKSCREGREKISSLEAELQTAQSSANESQGALTAAQDELVTLSEELAQLYHHVCLCNNETPNRVMLDYYRQGRGLRGLSASLKAMSSDNSKVLLTPRLARRLAAVASSTLTPAESRSPSESPSREPLSREGGKEEKEGDRESLQVPSEQSLPPTRSPSISASSSSSSSSSPALEPAGELRREPMNIYNLNAIIRDQVKHLQRAVDRSLLLSRQRAAARELAPLLDKDKESCLEEILKLKSLLSTKREQIATLRLVLKANKQTAEGALANLKSKYEAEKSMVTDTMMKLRNELKALKEDAATFSSLRAMFATRCDEYVTQLDEMQRQLAAAEDEKKTLNSLLRMAIQQKLALTQRLEDLAFDQEQTSRTRGSRLTRRKTITPKGCYLVLSNTTNVKKEEEQSYTLSLHPNPNLAAVTIVSSLLPQCRSSFPPHS</sequence>
<reference evidence="5" key="1">
    <citation type="submission" date="2025-08" db="UniProtKB">
        <authorList>
            <consortium name="Ensembl"/>
        </authorList>
    </citation>
    <scope>IDENTIFICATION</scope>
</reference>
<evidence type="ECO:0000313" key="5">
    <source>
        <dbReference type="Ensembl" id="ENSLBEP00000032039.1"/>
    </source>
</evidence>
<feature type="compositionally biased region" description="Polar residues" evidence="4">
    <location>
        <begin position="275"/>
        <end position="293"/>
    </location>
</feature>
<feature type="compositionally biased region" description="Polar residues" evidence="4">
    <location>
        <begin position="658"/>
        <end position="667"/>
    </location>
</feature>
<accession>A0A3Q3GKS2</accession>
<feature type="coiled-coil region" evidence="3">
    <location>
        <begin position="475"/>
        <end position="566"/>
    </location>
</feature>
<feature type="region of interest" description="Disordered" evidence="4">
    <location>
        <begin position="621"/>
        <end position="693"/>
    </location>
</feature>
<dbReference type="GO" id="GO:0008093">
    <property type="term" value="F:cytoskeletal anchor activity"/>
    <property type="evidence" value="ECO:0007669"/>
    <property type="project" value="InterPro"/>
</dbReference>
<dbReference type="GeneTree" id="ENSGT00940000154471"/>
<evidence type="ECO:0000256" key="3">
    <source>
        <dbReference type="SAM" id="Coils"/>
    </source>
</evidence>
<evidence type="ECO:0000313" key="6">
    <source>
        <dbReference type="Proteomes" id="UP000261660"/>
    </source>
</evidence>
<dbReference type="GO" id="GO:0072393">
    <property type="term" value="P:microtubule anchoring at microtubule organizing center"/>
    <property type="evidence" value="ECO:0007669"/>
    <property type="project" value="TreeGrafter"/>
</dbReference>
<dbReference type="PANTHER" id="PTHR31233">
    <property type="entry name" value="BICAUDAL D FAMILY MEMBER"/>
    <property type="match status" value="1"/>
</dbReference>
<feature type="coiled-coil region" evidence="3">
    <location>
        <begin position="132"/>
        <end position="253"/>
    </location>
</feature>